<dbReference type="Pfam" id="PF00441">
    <property type="entry name" value="Acyl-CoA_dh_1"/>
    <property type="match status" value="1"/>
</dbReference>
<dbReference type="RefSeq" id="WP_252437293.1">
    <property type="nucleotide sequence ID" value="NZ_JAGSOV010000022.1"/>
</dbReference>
<evidence type="ECO:0000259" key="8">
    <source>
        <dbReference type="Pfam" id="PF02770"/>
    </source>
</evidence>
<feature type="domain" description="Acyl-CoA oxidase/dehydrogenase middle" evidence="8">
    <location>
        <begin position="127"/>
        <end position="214"/>
    </location>
</feature>
<evidence type="ECO:0000256" key="1">
    <source>
        <dbReference type="ARBA" id="ARBA00001974"/>
    </source>
</evidence>
<dbReference type="InterPro" id="IPR052161">
    <property type="entry name" value="Mycobact_Acyl-CoA_DH"/>
</dbReference>
<organism evidence="10 11">
    <name type="scientific">Pseudonocardia humida</name>
    <dbReference type="NCBI Taxonomy" id="2800819"/>
    <lineage>
        <taxon>Bacteria</taxon>
        <taxon>Bacillati</taxon>
        <taxon>Actinomycetota</taxon>
        <taxon>Actinomycetes</taxon>
        <taxon>Pseudonocardiales</taxon>
        <taxon>Pseudonocardiaceae</taxon>
        <taxon>Pseudonocardia</taxon>
    </lineage>
</organism>
<protein>
    <submittedName>
        <fullName evidence="10">Acyl-CoA dehydrogenase family protein</fullName>
    </submittedName>
</protein>
<dbReference type="Gene3D" id="1.10.540.10">
    <property type="entry name" value="Acyl-CoA dehydrogenase/oxidase, N-terminal domain"/>
    <property type="match status" value="1"/>
</dbReference>
<dbReference type="InterPro" id="IPR009100">
    <property type="entry name" value="AcylCoA_DH/oxidase_NM_dom_sf"/>
</dbReference>
<dbReference type="InterPro" id="IPR006091">
    <property type="entry name" value="Acyl-CoA_Oxase/DH_mid-dom"/>
</dbReference>
<proteinExistence type="inferred from homology"/>
<dbReference type="SUPFAM" id="SSF56645">
    <property type="entry name" value="Acyl-CoA dehydrogenase NM domain-like"/>
    <property type="match status" value="1"/>
</dbReference>
<dbReference type="InterPro" id="IPR046373">
    <property type="entry name" value="Acyl-CoA_Oxase/DH_mid-dom_sf"/>
</dbReference>
<keyword evidence="4 6" id="KW-0274">FAD</keyword>
<evidence type="ECO:0000256" key="6">
    <source>
        <dbReference type="RuleBase" id="RU362125"/>
    </source>
</evidence>
<dbReference type="InterPro" id="IPR009075">
    <property type="entry name" value="AcylCo_DH/oxidase_C"/>
</dbReference>
<dbReference type="InterPro" id="IPR013786">
    <property type="entry name" value="AcylCoA_DH/ox_N"/>
</dbReference>
<accession>A0ABT0ZXM1</accession>
<name>A0ABT0ZXM1_9PSEU</name>
<dbReference type="Pfam" id="PF02771">
    <property type="entry name" value="Acyl-CoA_dh_N"/>
    <property type="match status" value="1"/>
</dbReference>
<keyword evidence="5 6" id="KW-0560">Oxidoreductase</keyword>
<comment type="caution">
    <text evidence="10">The sequence shown here is derived from an EMBL/GenBank/DDBJ whole genome shotgun (WGS) entry which is preliminary data.</text>
</comment>
<gene>
    <name evidence="10" type="ORF">KDL28_10440</name>
</gene>
<evidence type="ECO:0000313" key="11">
    <source>
        <dbReference type="Proteomes" id="UP001165283"/>
    </source>
</evidence>
<evidence type="ECO:0000259" key="9">
    <source>
        <dbReference type="Pfam" id="PF02771"/>
    </source>
</evidence>
<comment type="similarity">
    <text evidence="2 6">Belongs to the acyl-CoA dehydrogenase family.</text>
</comment>
<evidence type="ECO:0000256" key="5">
    <source>
        <dbReference type="ARBA" id="ARBA00023002"/>
    </source>
</evidence>
<comment type="cofactor">
    <cofactor evidence="1 6">
        <name>FAD</name>
        <dbReference type="ChEBI" id="CHEBI:57692"/>
    </cofactor>
</comment>
<feature type="domain" description="Acyl-CoA dehydrogenase/oxidase N-terminal" evidence="9">
    <location>
        <begin position="6"/>
        <end position="122"/>
    </location>
</feature>
<keyword evidence="11" id="KW-1185">Reference proteome</keyword>
<dbReference type="EMBL" id="JAGSOV010000022">
    <property type="protein sequence ID" value="MCO1655471.1"/>
    <property type="molecule type" value="Genomic_DNA"/>
</dbReference>
<dbReference type="Proteomes" id="UP001165283">
    <property type="component" value="Unassembled WGS sequence"/>
</dbReference>
<evidence type="ECO:0000256" key="4">
    <source>
        <dbReference type="ARBA" id="ARBA00022827"/>
    </source>
</evidence>
<dbReference type="PANTHER" id="PTHR43292">
    <property type="entry name" value="ACYL-COA DEHYDROGENASE"/>
    <property type="match status" value="1"/>
</dbReference>
<evidence type="ECO:0000259" key="7">
    <source>
        <dbReference type="Pfam" id="PF00441"/>
    </source>
</evidence>
<dbReference type="Pfam" id="PF02770">
    <property type="entry name" value="Acyl-CoA_dh_M"/>
    <property type="match status" value="1"/>
</dbReference>
<dbReference type="InterPro" id="IPR037069">
    <property type="entry name" value="AcylCoA_DH/ox_N_sf"/>
</dbReference>
<dbReference type="Gene3D" id="2.40.110.10">
    <property type="entry name" value="Butyryl-CoA Dehydrogenase, subunit A, domain 2"/>
    <property type="match status" value="1"/>
</dbReference>
<evidence type="ECO:0000256" key="2">
    <source>
        <dbReference type="ARBA" id="ARBA00009347"/>
    </source>
</evidence>
<dbReference type="InterPro" id="IPR036250">
    <property type="entry name" value="AcylCo_DH-like_C"/>
</dbReference>
<dbReference type="Gene3D" id="1.20.140.10">
    <property type="entry name" value="Butyryl-CoA Dehydrogenase, subunit A, domain 3"/>
    <property type="match status" value="1"/>
</dbReference>
<evidence type="ECO:0000313" key="10">
    <source>
        <dbReference type="EMBL" id="MCO1655471.1"/>
    </source>
</evidence>
<dbReference type="SUPFAM" id="SSF47203">
    <property type="entry name" value="Acyl-CoA dehydrogenase C-terminal domain-like"/>
    <property type="match status" value="1"/>
</dbReference>
<keyword evidence="3 6" id="KW-0285">Flavoprotein</keyword>
<feature type="domain" description="Acyl-CoA dehydrogenase/oxidase C-terminal" evidence="7">
    <location>
        <begin position="231"/>
        <end position="378"/>
    </location>
</feature>
<evidence type="ECO:0000256" key="3">
    <source>
        <dbReference type="ARBA" id="ARBA00022630"/>
    </source>
</evidence>
<sequence>MHVASTPEQEDLRAELRRYFGELLTPARRAALASGSGDYGDGTAYRDVVRQMGADGWLVLGWPKEFGGQQRSAADQLVFAEEAAVAGAPVPFLTLNTIGPTIMRFGTPEQQSFFLPRIAAGELHFSIGYSEPDAGTDLAALRTRAVRDGDDYVINGQKMWTSLIDHADYVWLACRTDPDAARHRGLSILIVPTDAPGFSWTPVRTMTGVTTSATYYSDVRVPRTALVGEENRGWGLITNQLNHERVALTGAAPLISALHAVLEWARETGALDQEWVRVHLARVHAKAEALKLMNWRIAAAQTDAGPAEASATKLYGTELATEAYRLLMEVLGPAACVRDGSPGAVLGGRIERMHRSSLILTFGGGTNEVQRDMIAATALGLPFRR</sequence>
<reference evidence="10" key="1">
    <citation type="submission" date="2021-04" db="EMBL/GenBank/DDBJ databases">
        <title>Pseudonocardia sp. nov., isolated from sandy soil of mangrove forest.</title>
        <authorList>
            <person name="Zan Z."/>
            <person name="Huang R."/>
            <person name="Liu W."/>
        </authorList>
    </citation>
    <scope>NUCLEOTIDE SEQUENCE</scope>
    <source>
        <strain evidence="10">S2-4</strain>
    </source>
</reference>
<dbReference type="PANTHER" id="PTHR43292:SF3">
    <property type="entry name" value="ACYL-COA DEHYDROGENASE FADE29"/>
    <property type="match status" value="1"/>
</dbReference>